<proteinExistence type="predicted"/>
<reference evidence="1" key="1">
    <citation type="submission" date="2016-05" db="EMBL/GenBank/DDBJ databases">
        <authorList>
            <person name="Lavstsen T."/>
            <person name="Jespersen J.S."/>
        </authorList>
    </citation>
    <scope>NUCLEOTIDE SEQUENCE</scope>
    <source>
        <tissue evidence="1">Brain</tissue>
    </source>
</reference>
<gene>
    <name evidence="1" type="primary">BX640584.1</name>
</gene>
<feature type="non-terminal residue" evidence="1">
    <location>
        <position position="1"/>
    </location>
</feature>
<dbReference type="AlphaFoldDB" id="A0A1A7W8Z3"/>
<accession>A0A1A7W8Z3</accession>
<protein>
    <submittedName>
        <fullName evidence="1">Uncharacterized protein</fullName>
    </submittedName>
</protein>
<feature type="non-terminal residue" evidence="1">
    <location>
        <position position="45"/>
    </location>
</feature>
<reference evidence="1" key="2">
    <citation type="submission" date="2016-06" db="EMBL/GenBank/DDBJ databases">
        <title>The genome of a short-lived fish provides insights into sex chromosome evolution and the genetic control of aging.</title>
        <authorList>
            <person name="Reichwald K."/>
            <person name="Felder M."/>
            <person name="Petzold A."/>
            <person name="Koch P."/>
            <person name="Groth M."/>
            <person name="Platzer M."/>
        </authorList>
    </citation>
    <scope>NUCLEOTIDE SEQUENCE</scope>
    <source>
        <tissue evidence="1">Brain</tissue>
    </source>
</reference>
<evidence type="ECO:0000313" key="1">
    <source>
        <dbReference type="EMBL" id="SBP02328.1"/>
    </source>
</evidence>
<dbReference type="EMBL" id="HADW01000928">
    <property type="protein sequence ID" value="SBP02328.1"/>
    <property type="molecule type" value="Transcribed_RNA"/>
</dbReference>
<organism evidence="1">
    <name type="scientific">Iconisemion striatum</name>
    <dbReference type="NCBI Taxonomy" id="60296"/>
    <lineage>
        <taxon>Eukaryota</taxon>
        <taxon>Metazoa</taxon>
        <taxon>Chordata</taxon>
        <taxon>Craniata</taxon>
        <taxon>Vertebrata</taxon>
        <taxon>Euteleostomi</taxon>
        <taxon>Actinopterygii</taxon>
        <taxon>Neopterygii</taxon>
        <taxon>Teleostei</taxon>
        <taxon>Neoteleostei</taxon>
        <taxon>Acanthomorphata</taxon>
        <taxon>Ovalentaria</taxon>
        <taxon>Atherinomorphae</taxon>
        <taxon>Cyprinodontiformes</taxon>
        <taxon>Nothobranchiidae</taxon>
        <taxon>Iconisemion</taxon>
    </lineage>
</organism>
<sequence length="45" mass="5159">LWVVESKGWEGEGCLGLSNQLRCGRTFQACWRRSDIFLRISISEA</sequence>
<name>A0A1A7W8Z3_9TELE</name>